<dbReference type="RefSeq" id="WP_260990986.1">
    <property type="nucleotide sequence ID" value="NZ_JAODWD010000001.1"/>
</dbReference>
<protein>
    <recommendedName>
        <fullName evidence="3">Secreted protein</fullName>
    </recommendedName>
</protein>
<reference evidence="2" key="1">
    <citation type="submission" date="2023-07" db="EMBL/GenBank/DDBJ databases">
        <authorList>
            <person name="Deng Y."/>
            <person name="Zhang Y.-Q."/>
        </authorList>
    </citation>
    <scope>NUCLEOTIDE SEQUENCE [LARGE SCALE GENOMIC DNA]</scope>
    <source>
        <strain evidence="2">CPCC 205710</strain>
    </source>
</reference>
<name>A0ABT2M3R0_9MYCO</name>
<dbReference type="Proteomes" id="UP001206639">
    <property type="component" value="Unassembled WGS sequence"/>
</dbReference>
<dbReference type="EMBL" id="JAODWD010000001">
    <property type="protein sequence ID" value="MCT7656897.1"/>
    <property type="molecule type" value="Genomic_DNA"/>
</dbReference>
<comment type="caution">
    <text evidence="1">The sequence shown here is derived from an EMBL/GenBank/DDBJ whole genome shotgun (WGS) entry which is preliminary data.</text>
</comment>
<organism evidence="1 2">
    <name type="scientific">Mycobacterium deserti</name>
    <dbReference type="NCBI Taxonomy" id="2978347"/>
    <lineage>
        <taxon>Bacteria</taxon>
        <taxon>Bacillati</taxon>
        <taxon>Actinomycetota</taxon>
        <taxon>Actinomycetes</taxon>
        <taxon>Mycobacteriales</taxon>
        <taxon>Mycobacteriaceae</taxon>
        <taxon>Mycobacterium</taxon>
    </lineage>
</organism>
<sequence>MTTARKVAAFVVSLLAVFAVAVWVGKASGPRVEVEVAHADGHAQGHDAAPVAPELPGGLQSTQGGYTLDLTKPVTVAAAKAPLHFRIVDAQGAPVTRYTENHEKLLHLVVVRNDLSRFQHVHPILHTDGTWSVSTDLSRAGDYRVFADFIPAGGPALTLGTNLHVAGQYNPQPLPAQAPSAEVDGYTVALRGTPKTGESSLLTLSVSRDGRPVTDLQPYLGAYGHLVALRAADLAYLHVHPAGEPGDGKTPSGPDIGFHTTFPSAGDYRLYLDFQHGDVVRTAEFTVTVGEPGHGH</sequence>
<accession>A0ABT2M3R0</accession>
<evidence type="ECO:0000313" key="2">
    <source>
        <dbReference type="Proteomes" id="UP001206639"/>
    </source>
</evidence>
<evidence type="ECO:0000313" key="1">
    <source>
        <dbReference type="EMBL" id="MCT7656897.1"/>
    </source>
</evidence>
<keyword evidence="2" id="KW-1185">Reference proteome</keyword>
<proteinExistence type="predicted"/>
<evidence type="ECO:0008006" key="3">
    <source>
        <dbReference type="Google" id="ProtNLM"/>
    </source>
</evidence>
<gene>
    <name evidence="1" type="ORF">N4S67_00515</name>
</gene>